<gene>
    <name evidence="2" type="ORF">bsdcttw_26070</name>
</gene>
<proteinExistence type="predicted"/>
<dbReference type="Pfam" id="PF08241">
    <property type="entry name" value="Methyltransf_11"/>
    <property type="match status" value="1"/>
</dbReference>
<reference evidence="2 3" key="1">
    <citation type="submission" date="2020-08" db="EMBL/GenBank/DDBJ databases">
        <title>Draft genome sequencing of an Anaerocolumna strain isolated from anoxic soil subjected to BSD treatment.</title>
        <authorList>
            <person name="Uek A."/>
            <person name="Tonouchi A."/>
        </authorList>
    </citation>
    <scope>NUCLEOTIDE SEQUENCE [LARGE SCALE GENOMIC DNA]</scope>
    <source>
        <strain evidence="2 3">CTTW</strain>
    </source>
</reference>
<dbReference type="Proteomes" id="UP000515703">
    <property type="component" value="Chromosome"/>
</dbReference>
<protein>
    <recommendedName>
        <fullName evidence="1">Methyltransferase type 11 domain-containing protein</fullName>
    </recommendedName>
</protein>
<dbReference type="RefSeq" id="WP_185255324.1">
    <property type="nucleotide sequence ID" value="NZ_AP023368.1"/>
</dbReference>
<feature type="domain" description="Methyltransferase type 11" evidence="1">
    <location>
        <begin position="48"/>
        <end position="139"/>
    </location>
</feature>
<dbReference type="EMBL" id="AP023368">
    <property type="protein sequence ID" value="BCJ99566.1"/>
    <property type="molecule type" value="Genomic_DNA"/>
</dbReference>
<reference evidence="2 3" key="2">
    <citation type="submission" date="2020-08" db="EMBL/GenBank/DDBJ databases">
        <authorList>
            <person name="Ueki A."/>
            <person name="Tonouchi A."/>
        </authorList>
    </citation>
    <scope>NUCLEOTIDE SEQUENCE [LARGE SCALE GENOMIC DNA]</scope>
    <source>
        <strain evidence="2 3">CTTW</strain>
    </source>
</reference>
<dbReference type="InterPro" id="IPR029063">
    <property type="entry name" value="SAM-dependent_MTases_sf"/>
</dbReference>
<sequence length="201" mass="22742">MGKKTEQSRITYNKMALEYDSSPEGSYTRAHKAELIKKVVVKNGDTILDVACGNGFLLAELSKNAKVNAFGVDISENMIAVAKKRYPNSTFLAQPCFPLSFENRSINVITVSCAFHHFEQPQGFADECMRTLKNDGVIYMAEPYFSPLIRWIANMAVFPFSHNGDVRVYSSKELSTFFRTAGFTKIQTYIKDTILFFEARK</sequence>
<dbReference type="PANTHER" id="PTHR43861">
    <property type="entry name" value="TRANS-ACONITATE 2-METHYLTRANSFERASE-RELATED"/>
    <property type="match status" value="1"/>
</dbReference>
<organism evidence="2 3">
    <name type="scientific">Anaerocolumna chitinilytica</name>
    <dbReference type="NCBI Taxonomy" id="1727145"/>
    <lineage>
        <taxon>Bacteria</taxon>
        <taxon>Bacillati</taxon>
        <taxon>Bacillota</taxon>
        <taxon>Clostridia</taxon>
        <taxon>Lachnospirales</taxon>
        <taxon>Lachnospiraceae</taxon>
        <taxon>Anaerocolumna</taxon>
    </lineage>
</organism>
<evidence type="ECO:0000313" key="3">
    <source>
        <dbReference type="Proteomes" id="UP000515703"/>
    </source>
</evidence>
<dbReference type="InterPro" id="IPR013216">
    <property type="entry name" value="Methyltransf_11"/>
</dbReference>
<dbReference type="SUPFAM" id="SSF53335">
    <property type="entry name" value="S-adenosyl-L-methionine-dependent methyltransferases"/>
    <property type="match status" value="1"/>
</dbReference>
<dbReference type="GO" id="GO:0008757">
    <property type="term" value="F:S-adenosylmethionine-dependent methyltransferase activity"/>
    <property type="evidence" value="ECO:0007669"/>
    <property type="project" value="InterPro"/>
</dbReference>
<evidence type="ECO:0000313" key="2">
    <source>
        <dbReference type="EMBL" id="BCJ99566.1"/>
    </source>
</evidence>
<evidence type="ECO:0000259" key="1">
    <source>
        <dbReference type="Pfam" id="PF08241"/>
    </source>
</evidence>
<accession>A0A7I8DTE1</accession>
<dbReference type="CDD" id="cd02440">
    <property type="entry name" value="AdoMet_MTases"/>
    <property type="match status" value="1"/>
</dbReference>
<keyword evidence="3" id="KW-1185">Reference proteome</keyword>
<dbReference type="Gene3D" id="3.40.50.150">
    <property type="entry name" value="Vaccinia Virus protein VP39"/>
    <property type="match status" value="1"/>
</dbReference>
<name>A0A7I8DTE1_9FIRM</name>
<dbReference type="KEGG" id="acht:bsdcttw_26070"/>
<dbReference type="AlphaFoldDB" id="A0A7I8DTE1"/>
<dbReference type="PANTHER" id="PTHR43861:SF6">
    <property type="entry name" value="METHYLTRANSFERASE TYPE 11"/>
    <property type="match status" value="1"/>
</dbReference>